<organism evidence="8 9">
    <name type="scientific">Gracilibacillus dipsosauri</name>
    <dbReference type="NCBI Taxonomy" id="178340"/>
    <lineage>
        <taxon>Bacteria</taxon>
        <taxon>Bacillati</taxon>
        <taxon>Bacillota</taxon>
        <taxon>Bacilli</taxon>
        <taxon>Bacillales</taxon>
        <taxon>Bacillaceae</taxon>
        <taxon>Gracilibacillus</taxon>
    </lineage>
</organism>
<evidence type="ECO:0000256" key="4">
    <source>
        <dbReference type="ARBA" id="ARBA00022989"/>
    </source>
</evidence>
<feature type="transmembrane region" description="Helical" evidence="6">
    <location>
        <begin position="55"/>
        <end position="74"/>
    </location>
</feature>
<feature type="transmembrane region" description="Helical" evidence="6">
    <location>
        <begin position="348"/>
        <end position="370"/>
    </location>
</feature>
<evidence type="ECO:0000256" key="5">
    <source>
        <dbReference type="ARBA" id="ARBA00023136"/>
    </source>
</evidence>
<sequence length="402" mass="45782">MQLFPSKKPSIPVSRDLKILLIIGGLYALSTFISNTFVNVFLWKQSGDYMDIATYNLFIYLLQPISFFVAGKCVKHVDRTLIIRIGVIFLSIFYMVVLLLGEKAVNYTYMLGAILGIGYGFYWLAYNVLTFEVTEPETRDLFNGILGSLQSFGGMVGPLLAGYIITLMDNFKGYSTIFFLSFFLFFLAIVCSFYLKKRKATGRFFIREVFKERKHNTNWRSVLFAHLTQGSREGLFIFIITIWVYIETNSELSLGLFNFLISLCSFISYYFVSKMVSSKKRKAAIFYGGLALYLAVLLFVFPTSYVTILLYGVIIGISFPLFNVPFVSLTYDIIGKSKNAGNWRVEYIIIREVFINIGRVLAIIVFIASVSLLDPILIIPVLMLVFGGGNFLSYFFIRKTSI</sequence>
<dbReference type="Proteomes" id="UP000245624">
    <property type="component" value="Unassembled WGS sequence"/>
</dbReference>
<proteinExistence type="predicted"/>
<dbReference type="RefSeq" id="WP_109984169.1">
    <property type="nucleotide sequence ID" value="NZ_QGTD01000008.1"/>
</dbReference>
<evidence type="ECO:0000313" key="8">
    <source>
        <dbReference type="EMBL" id="PWU68506.1"/>
    </source>
</evidence>
<dbReference type="GO" id="GO:0022857">
    <property type="term" value="F:transmembrane transporter activity"/>
    <property type="evidence" value="ECO:0007669"/>
    <property type="project" value="InterPro"/>
</dbReference>
<feature type="transmembrane region" description="Helical" evidence="6">
    <location>
        <begin position="223"/>
        <end position="246"/>
    </location>
</feature>
<feature type="transmembrane region" description="Helical" evidence="6">
    <location>
        <begin position="177"/>
        <end position="195"/>
    </location>
</feature>
<evidence type="ECO:0000256" key="1">
    <source>
        <dbReference type="ARBA" id="ARBA00004651"/>
    </source>
</evidence>
<dbReference type="SUPFAM" id="SSF103473">
    <property type="entry name" value="MFS general substrate transporter"/>
    <property type="match status" value="1"/>
</dbReference>
<keyword evidence="9" id="KW-1185">Reference proteome</keyword>
<comment type="caution">
    <text evidence="8">The sequence shown here is derived from an EMBL/GenBank/DDBJ whole genome shotgun (WGS) entry which is preliminary data.</text>
</comment>
<dbReference type="Gene3D" id="1.20.1250.20">
    <property type="entry name" value="MFS general substrate transporter like domains"/>
    <property type="match status" value="2"/>
</dbReference>
<dbReference type="InterPro" id="IPR052528">
    <property type="entry name" value="Sugar_transport-like"/>
</dbReference>
<comment type="subcellular location">
    <subcellularLocation>
        <location evidence="1">Cell membrane</location>
        <topology evidence="1">Multi-pass membrane protein</topology>
    </subcellularLocation>
</comment>
<evidence type="ECO:0000256" key="3">
    <source>
        <dbReference type="ARBA" id="ARBA00022692"/>
    </source>
</evidence>
<reference evidence="8 9" key="1">
    <citation type="submission" date="2018-05" db="EMBL/GenBank/DDBJ databases">
        <title>Genomic analysis of Gracilibacillus dipsosauri DD1 reveals novel features of a salt-tolerant amylase.</title>
        <authorList>
            <person name="Deutch C.E."/>
            <person name="Yang S."/>
        </authorList>
    </citation>
    <scope>NUCLEOTIDE SEQUENCE [LARGE SCALE GENOMIC DNA]</scope>
    <source>
        <strain evidence="8 9">DD1</strain>
    </source>
</reference>
<evidence type="ECO:0000313" key="9">
    <source>
        <dbReference type="Proteomes" id="UP000245624"/>
    </source>
</evidence>
<dbReference type="InterPro" id="IPR036259">
    <property type="entry name" value="MFS_trans_sf"/>
</dbReference>
<keyword evidence="2" id="KW-0813">Transport</keyword>
<keyword evidence="3 6" id="KW-0812">Transmembrane</keyword>
<dbReference type="EMBL" id="QGTD01000008">
    <property type="protein sequence ID" value="PWU68506.1"/>
    <property type="molecule type" value="Genomic_DNA"/>
</dbReference>
<evidence type="ECO:0000259" key="7">
    <source>
        <dbReference type="PROSITE" id="PS50850"/>
    </source>
</evidence>
<dbReference type="AlphaFoldDB" id="A0A317KZ48"/>
<feature type="transmembrane region" description="Helical" evidence="6">
    <location>
        <begin position="141"/>
        <end position="165"/>
    </location>
</feature>
<evidence type="ECO:0000256" key="2">
    <source>
        <dbReference type="ARBA" id="ARBA00022448"/>
    </source>
</evidence>
<dbReference type="GO" id="GO:0005886">
    <property type="term" value="C:plasma membrane"/>
    <property type="evidence" value="ECO:0007669"/>
    <property type="project" value="UniProtKB-SubCell"/>
</dbReference>
<feature type="transmembrane region" description="Helical" evidence="6">
    <location>
        <begin position="81"/>
        <end position="101"/>
    </location>
</feature>
<dbReference type="PANTHER" id="PTHR23526">
    <property type="entry name" value="INTEGRAL MEMBRANE TRANSPORT PROTEIN-RELATED"/>
    <property type="match status" value="1"/>
</dbReference>
<evidence type="ECO:0000256" key="6">
    <source>
        <dbReference type="SAM" id="Phobius"/>
    </source>
</evidence>
<keyword evidence="4 6" id="KW-1133">Transmembrane helix</keyword>
<dbReference type="Pfam" id="PF07690">
    <property type="entry name" value="MFS_1"/>
    <property type="match status" value="1"/>
</dbReference>
<dbReference type="InterPro" id="IPR020846">
    <property type="entry name" value="MFS_dom"/>
</dbReference>
<protein>
    <submittedName>
        <fullName evidence="8">MFS transporter</fullName>
    </submittedName>
</protein>
<keyword evidence="5 6" id="KW-0472">Membrane</keyword>
<feature type="transmembrane region" description="Helical" evidence="6">
    <location>
        <begin position="284"/>
        <end position="302"/>
    </location>
</feature>
<feature type="transmembrane region" description="Helical" evidence="6">
    <location>
        <begin position="308"/>
        <end position="327"/>
    </location>
</feature>
<feature type="domain" description="Major facilitator superfamily (MFS) profile" evidence="7">
    <location>
        <begin position="1"/>
        <end position="200"/>
    </location>
</feature>
<dbReference type="PROSITE" id="PS50850">
    <property type="entry name" value="MFS"/>
    <property type="match status" value="1"/>
</dbReference>
<name>A0A317KZ48_9BACI</name>
<dbReference type="OrthoDB" id="2086294at2"/>
<feature type="transmembrane region" description="Helical" evidence="6">
    <location>
        <begin position="107"/>
        <end position="129"/>
    </location>
</feature>
<dbReference type="PANTHER" id="PTHR23526:SF2">
    <property type="entry name" value="MAJOR FACILITATOR SUPERFAMILY (MFS) PROFILE DOMAIN-CONTAINING PROTEIN"/>
    <property type="match status" value="1"/>
</dbReference>
<feature type="transmembrane region" description="Helical" evidence="6">
    <location>
        <begin position="252"/>
        <end position="272"/>
    </location>
</feature>
<gene>
    <name evidence="8" type="ORF">DLJ74_08700</name>
</gene>
<feature type="transmembrane region" description="Helical" evidence="6">
    <location>
        <begin position="376"/>
        <end position="397"/>
    </location>
</feature>
<dbReference type="InterPro" id="IPR011701">
    <property type="entry name" value="MFS"/>
</dbReference>
<feature type="transmembrane region" description="Helical" evidence="6">
    <location>
        <begin position="20"/>
        <end position="43"/>
    </location>
</feature>
<accession>A0A317KZ48</accession>